<comment type="caution">
    <text evidence="2">The sequence shown here is derived from an EMBL/GenBank/DDBJ whole genome shotgun (WGS) entry which is preliminary data.</text>
</comment>
<dbReference type="RefSeq" id="WP_377931757.1">
    <property type="nucleotide sequence ID" value="NZ_JBHUMF010000002.1"/>
</dbReference>
<dbReference type="EMBL" id="JBHUMF010000002">
    <property type="protein sequence ID" value="MFD2679262.1"/>
    <property type="molecule type" value="Genomic_DNA"/>
</dbReference>
<name>A0ABW5RL73_9BACI</name>
<evidence type="ECO:0000313" key="2">
    <source>
        <dbReference type="EMBL" id="MFD2679262.1"/>
    </source>
</evidence>
<gene>
    <name evidence="2" type="ORF">ACFSUL_00700</name>
</gene>
<dbReference type="InterPro" id="IPR039519">
    <property type="entry name" value="YokE-like_PH"/>
</dbReference>
<reference evidence="3" key="1">
    <citation type="journal article" date="2019" name="Int. J. Syst. Evol. Microbiol.">
        <title>The Global Catalogue of Microorganisms (GCM) 10K type strain sequencing project: providing services to taxonomists for standard genome sequencing and annotation.</title>
        <authorList>
            <consortium name="The Broad Institute Genomics Platform"/>
            <consortium name="The Broad Institute Genome Sequencing Center for Infectious Disease"/>
            <person name="Wu L."/>
            <person name="Ma J."/>
        </authorList>
    </citation>
    <scope>NUCLEOTIDE SEQUENCE [LARGE SCALE GENOMIC DNA]</scope>
    <source>
        <strain evidence="3">KCTC 3913</strain>
    </source>
</reference>
<proteinExistence type="predicted"/>
<dbReference type="Pfam" id="PF14470">
    <property type="entry name" value="bPH_3"/>
    <property type="match status" value="1"/>
</dbReference>
<keyword evidence="3" id="KW-1185">Reference proteome</keyword>
<protein>
    <submittedName>
        <fullName evidence="2">PH domain-containing protein</fullName>
    </submittedName>
</protein>
<sequence>MKVLSLLKKKIKEDEKIYFHTTGAFKGTTFGYLYVTEKQVVLVEVKPFGRMAVHNYEYSKFQNVDHDYAKLLGSENYMIYLKKSGLLGEKTERITHIPPRDFQDIYDFIKMQIR</sequence>
<feature type="domain" description="YokE-like PH" evidence="1">
    <location>
        <begin position="12"/>
        <end position="110"/>
    </location>
</feature>
<evidence type="ECO:0000259" key="1">
    <source>
        <dbReference type="Pfam" id="PF14470"/>
    </source>
</evidence>
<organism evidence="2 3">
    <name type="scientific">Bacillus seohaeanensis</name>
    <dbReference type="NCBI Taxonomy" id="284580"/>
    <lineage>
        <taxon>Bacteria</taxon>
        <taxon>Bacillati</taxon>
        <taxon>Bacillota</taxon>
        <taxon>Bacilli</taxon>
        <taxon>Bacillales</taxon>
        <taxon>Bacillaceae</taxon>
        <taxon>Bacillus</taxon>
    </lineage>
</organism>
<evidence type="ECO:0000313" key="3">
    <source>
        <dbReference type="Proteomes" id="UP001597506"/>
    </source>
</evidence>
<accession>A0ABW5RL73</accession>
<dbReference type="Proteomes" id="UP001597506">
    <property type="component" value="Unassembled WGS sequence"/>
</dbReference>